<organism evidence="2 3">
    <name type="scientific">Rotaria sordida</name>
    <dbReference type="NCBI Taxonomy" id="392033"/>
    <lineage>
        <taxon>Eukaryota</taxon>
        <taxon>Metazoa</taxon>
        <taxon>Spiralia</taxon>
        <taxon>Gnathifera</taxon>
        <taxon>Rotifera</taxon>
        <taxon>Eurotatoria</taxon>
        <taxon>Bdelloidea</taxon>
        <taxon>Philodinida</taxon>
        <taxon>Philodinidae</taxon>
        <taxon>Rotaria</taxon>
    </lineage>
</organism>
<dbReference type="Proteomes" id="UP000663882">
    <property type="component" value="Unassembled WGS sequence"/>
</dbReference>
<dbReference type="GO" id="GO:0009451">
    <property type="term" value="P:RNA modification"/>
    <property type="evidence" value="ECO:0007669"/>
    <property type="project" value="InterPro"/>
</dbReference>
<dbReference type="PANTHER" id="PTHR47926:SF359">
    <property type="entry name" value="PENTACOTRIPEPTIDE-REPEAT REGION OF PRORP DOMAIN-CONTAINING PROTEIN"/>
    <property type="match status" value="1"/>
</dbReference>
<dbReference type="EMBL" id="CAJNOO010001481">
    <property type="protein sequence ID" value="CAF1159456.1"/>
    <property type="molecule type" value="Genomic_DNA"/>
</dbReference>
<evidence type="ECO:0000313" key="2">
    <source>
        <dbReference type="EMBL" id="CAF1267275.1"/>
    </source>
</evidence>
<dbReference type="InterPro" id="IPR046960">
    <property type="entry name" value="PPR_At4g14850-like_plant"/>
</dbReference>
<dbReference type="OrthoDB" id="185373at2759"/>
<sequence>MANKAIDLFNKIKNPDEIIINLLFNVCAQLGTKEALDLVKTVSKEIPKFFHSNFCLSTSLFDALIKCGDCSNAEILFSKMTKSVTHYGNLVCGFNKENNPLKILNLFKQMKLDSFEADLIIYPCIIKASSEIGDDSICQSIIKRISDSFFVDNNIQNVLIDMWVKLK</sequence>
<dbReference type="InterPro" id="IPR011990">
    <property type="entry name" value="TPR-like_helical_dom_sf"/>
</dbReference>
<dbReference type="Pfam" id="PF01535">
    <property type="entry name" value="PPR"/>
    <property type="match status" value="2"/>
</dbReference>
<proteinExistence type="predicted"/>
<dbReference type="PANTHER" id="PTHR47926">
    <property type="entry name" value="PENTATRICOPEPTIDE REPEAT-CONTAINING PROTEIN"/>
    <property type="match status" value="1"/>
</dbReference>
<dbReference type="Proteomes" id="UP000663889">
    <property type="component" value="Unassembled WGS sequence"/>
</dbReference>
<dbReference type="InterPro" id="IPR002885">
    <property type="entry name" value="PPR_rpt"/>
</dbReference>
<evidence type="ECO:0000313" key="1">
    <source>
        <dbReference type="EMBL" id="CAF1159456.1"/>
    </source>
</evidence>
<gene>
    <name evidence="1" type="ORF">RFH988_LOCUS22358</name>
    <name evidence="2" type="ORF">SEV965_LOCUS24561</name>
</gene>
<accession>A0A815BBZ3</accession>
<evidence type="ECO:0008006" key="4">
    <source>
        <dbReference type="Google" id="ProtNLM"/>
    </source>
</evidence>
<name>A0A815BBZ3_9BILA</name>
<dbReference type="EMBL" id="CAJNOU010001903">
    <property type="protein sequence ID" value="CAF1267275.1"/>
    <property type="molecule type" value="Genomic_DNA"/>
</dbReference>
<evidence type="ECO:0000313" key="3">
    <source>
        <dbReference type="Proteomes" id="UP000663889"/>
    </source>
</evidence>
<dbReference type="GO" id="GO:0003723">
    <property type="term" value="F:RNA binding"/>
    <property type="evidence" value="ECO:0007669"/>
    <property type="project" value="InterPro"/>
</dbReference>
<dbReference type="Gene3D" id="1.25.40.10">
    <property type="entry name" value="Tetratricopeptide repeat domain"/>
    <property type="match status" value="1"/>
</dbReference>
<comment type="caution">
    <text evidence="2">The sequence shown here is derived from an EMBL/GenBank/DDBJ whole genome shotgun (WGS) entry which is preliminary data.</text>
</comment>
<reference evidence="2" key="1">
    <citation type="submission" date="2021-02" db="EMBL/GenBank/DDBJ databases">
        <authorList>
            <person name="Nowell W R."/>
        </authorList>
    </citation>
    <scope>NUCLEOTIDE SEQUENCE</scope>
</reference>
<protein>
    <recommendedName>
        <fullName evidence="4">Pentatricopeptide repeat-containing protein</fullName>
    </recommendedName>
</protein>
<dbReference type="AlphaFoldDB" id="A0A815BBZ3"/>